<dbReference type="GO" id="GO:0055037">
    <property type="term" value="C:recycling endosome"/>
    <property type="evidence" value="ECO:0007669"/>
    <property type="project" value="TreeGrafter"/>
</dbReference>
<evidence type="ECO:0000313" key="5">
    <source>
        <dbReference type="Proteomes" id="UP000494165"/>
    </source>
</evidence>
<feature type="compositionally biased region" description="Basic and acidic residues" evidence="2">
    <location>
        <begin position="7"/>
        <end position="24"/>
    </location>
</feature>
<dbReference type="OrthoDB" id="2157866at2759"/>
<organism evidence="4 5">
    <name type="scientific">Cloeon dipterum</name>
    <dbReference type="NCBI Taxonomy" id="197152"/>
    <lineage>
        <taxon>Eukaryota</taxon>
        <taxon>Metazoa</taxon>
        <taxon>Ecdysozoa</taxon>
        <taxon>Arthropoda</taxon>
        <taxon>Hexapoda</taxon>
        <taxon>Insecta</taxon>
        <taxon>Pterygota</taxon>
        <taxon>Palaeoptera</taxon>
        <taxon>Ephemeroptera</taxon>
        <taxon>Pisciforma</taxon>
        <taxon>Baetidae</taxon>
        <taxon>Cloeon</taxon>
    </lineage>
</organism>
<dbReference type="InterPro" id="IPR001849">
    <property type="entry name" value="PH_domain"/>
</dbReference>
<dbReference type="GO" id="GO:0005802">
    <property type="term" value="C:trans-Golgi network"/>
    <property type="evidence" value="ECO:0007669"/>
    <property type="project" value="TreeGrafter"/>
</dbReference>
<keyword evidence="1" id="KW-0597">Phosphoprotein</keyword>
<evidence type="ECO:0000256" key="1">
    <source>
        <dbReference type="ARBA" id="ARBA00022553"/>
    </source>
</evidence>
<name>A0A8S1CR62_9INSE</name>
<sequence>MEQNQSEEPRADNDEKQELPEKAGEMPAEGKVSGYLDKRGRMLPTWKRYWFVLDGPVLLRFQSEEDYKNLSPCQSILNLGRVVTLRPAGSRSSPQIVLVTEANVVYLRAKEQSDQQRWQAALHASIVKYSNAWQPELSNSARRYEDACLPEPQNQPEVLSTMEKVRRMGQQSLVVPTDQVLNASKSLRKVSPAVNAGRASPAQDEGVGEIKAKLPTNSAVHRMLERRQEDSKLEMVETENPTEDDEVKEDSEKAEEKKQETDPSAEVDIRVEEIASSVQLGVEGSKKDDKDMYSQVNKNRKSLHVPRDTVQQENPGKNLEEEDKNNGMPREAETQEKNESPQPTTLYESVDTVDEGYDLIKDTYRLEDGYEAITNEEEGEEDIYATPSGEQDMEEDEEDEPLVPPRPQQETFHASPVVVLEADSPEPDYEDTEALFSVQWSEPEPPPRPVDKSVDRTCSVDELDVLLCKGVKTDILNSSTSSVGKQPSTPQVVRAVPCVTGVESREERAEKAAHDWTLDLPDVVPPTEQSDESDKDVPEMSLEEAMQVIRRASRRIPKVSEIEDEMHEAVVVRVHTEDDRQILQLDGPAQSKRLSFAKADLELTLEETVDTMKTPFVSSTFG</sequence>
<dbReference type="InterPro" id="IPR045188">
    <property type="entry name" value="Boi1/Boi2-like"/>
</dbReference>
<feature type="region of interest" description="Disordered" evidence="2">
    <location>
        <begin position="520"/>
        <end position="539"/>
    </location>
</feature>
<dbReference type="PANTHER" id="PTHR22902:SF27">
    <property type="entry name" value="PLECKSTRIN HOMOLOGY DOMAIN-CONTAINING FAMILY A MEMBER 3"/>
    <property type="match status" value="1"/>
</dbReference>
<proteinExistence type="predicted"/>
<dbReference type="Proteomes" id="UP000494165">
    <property type="component" value="Unassembled WGS sequence"/>
</dbReference>
<dbReference type="SMART" id="SM00233">
    <property type="entry name" value="PH"/>
    <property type="match status" value="1"/>
</dbReference>
<dbReference type="AlphaFoldDB" id="A0A8S1CR62"/>
<dbReference type="InterPro" id="IPR011993">
    <property type="entry name" value="PH-like_dom_sf"/>
</dbReference>
<feature type="domain" description="PH" evidence="3">
    <location>
        <begin position="29"/>
        <end position="127"/>
    </location>
</feature>
<dbReference type="GO" id="GO:0005829">
    <property type="term" value="C:cytosol"/>
    <property type="evidence" value="ECO:0007669"/>
    <property type="project" value="GOC"/>
</dbReference>
<feature type="compositionally biased region" description="Acidic residues" evidence="2">
    <location>
        <begin position="374"/>
        <end position="383"/>
    </location>
</feature>
<gene>
    <name evidence="4" type="ORF">CLODIP_2_CD10715</name>
</gene>
<feature type="compositionally biased region" description="Acidic residues" evidence="2">
    <location>
        <begin position="391"/>
        <end position="401"/>
    </location>
</feature>
<evidence type="ECO:0000256" key="2">
    <source>
        <dbReference type="SAM" id="MobiDB-lite"/>
    </source>
</evidence>
<dbReference type="GO" id="GO:0007032">
    <property type="term" value="P:endosome organization"/>
    <property type="evidence" value="ECO:0007669"/>
    <property type="project" value="TreeGrafter"/>
</dbReference>
<dbReference type="Pfam" id="PF00169">
    <property type="entry name" value="PH"/>
    <property type="match status" value="1"/>
</dbReference>
<dbReference type="GO" id="GO:0042147">
    <property type="term" value="P:retrograde transport, endosome to Golgi"/>
    <property type="evidence" value="ECO:0007669"/>
    <property type="project" value="TreeGrafter"/>
</dbReference>
<feature type="region of interest" description="Disordered" evidence="2">
    <location>
        <begin position="372"/>
        <end position="414"/>
    </location>
</feature>
<feature type="compositionally biased region" description="Basic and acidic residues" evidence="2">
    <location>
        <begin position="250"/>
        <end position="273"/>
    </location>
</feature>
<feature type="region of interest" description="Disordered" evidence="2">
    <location>
        <begin position="192"/>
        <end position="354"/>
    </location>
</feature>
<evidence type="ECO:0000259" key="3">
    <source>
        <dbReference type="PROSITE" id="PS50003"/>
    </source>
</evidence>
<accession>A0A8S1CR62</accession>
<dbReference type="PANTHER" id="PTHR22902">
    <property type="entry name" value="SESQUIPEDALIAN"/>
    <property type="match status" value="1"/>
</dbReference>
<feature type="region of interest" description="Disordered" evidence="2">
    <location>
        <begin position="1"/>
        <end position="31"/>
    </location>
</feature>
<dbReference type="PROSITE" id="PS50003">
    <property type="entry name" value="PH_DOMAIN"/>
    <property type="match status" value="1"/>
</dbReference>
<dbReference type="GO" id="GO:0005769">
    <property type="term" value="C:early endosome"/>
    <property type="evidence" value="ECO:0007669"/>
    <property type="project" value="TreeGrafter"/>
</dbReference>
<evidence type="ECO:0000313" key="4">
    <source>
        <dbReference type="EMBL" id="CAB3370305.1"/>
    </source>
</evidence>
<dbReference type="Gene3D" id="2.30.29.30">
    <property type="entry name" value="Pleckstrin-homology domain (PH domain)/Phosphotyrosine-binding domain (PTB)"/>
    <property type="match status" value="1"/>
</dbReference>
<feature type="compositionally biased region" description="Acidic residues" evidence="2">
    <location>
        <begin position="236"/>
        <end position="249"/>
    </location>
</feature>
<reference evidence="4 5" key="1">
    <citation type="submission" date="2020-04" db="EMBL/GenBank/DDBJ databases">
        <authorList>
            <person name="Alioto T."/>
            <person name="Alioto T."/>
            <person name="Gomez Garrido J."/>
        </authorList>
    </citation>
    <scope>NUCLEOTIDE SEQUENCE [LARGE SCALE GENOMIC DNA]</scope>
</reference>
<dbReference type="SUPFAM" id="SSF50729">
    <property type="entry name" value="PH domain-like"/>
    <property type="match status" value="1"/>
</dbReference>
<feature type="compositionally biased region" description="Basic and acidic residues" evidence="2">
    <location>
        <begin position="222"/>
        <end position="235"/>
    </location>
</feature>
<keyword evidence="5" id="KW-1185">Reference proteome</keyword>
<dbReference type="EMBL" id="CADEPI010000052">
    <property type="protein sequence ID" value="CAB3370305.1"/>
    <property type="molecule type" value="Genomic_DNA"/>
</dbReference>
<protein>
    <recommendedName>
        <fullName evidence="3">PH domain-containing protein</fullName>
    </recommendedName>
</protein>
<dbReference type="GO" id="GO:0001881">
    <property type="term" value="P:receptor recycling"/>
    <property type="evidence" value="ECO:0007669"/>
    <property type="project" value="TreeGrafter"/>
</dbReference>
<feature type="compositionally biased region" description="Basic and acidic residues" evidence="2">
    <location>
        <begin position="330"/>
        <end position="339"/>
    </location>
</feature>
<comment type="caution">
    <text evidence="4">The sequence shown here is derived from an EMBL/GenBank/DDBJ whole genome shotgun (WGS) entry which is preliminary data.</text>
</comment>